<dbReference type="eggNOG" id="COG2010">
    <property type="taxonomic scope" value="Bacteria"/>
</dbReference>
<dbReference type="SUPFAM" id="SSF46626">
    <property type="entry name" value="Cytochrome c"/>
    <property type="match status" value="1"/>
</dbReference>
<dbReference type="Pfam" id="PF07583">
    <property type="entry name" value="PSCyt2"/>
    <property type="match status" value="1"/>
</dbReference>
<dbReference type="GO" id="GO:0020037">
    <property type="term" value="F:heme binding"/>
    <property type="evidence" value="ECO:0007669"/>
    <property type="project" value="InterPro"/>
</dbReference>
<dbReference type="Pfam" id="PF07587">
    <property type="entry name" value="PSD1"/>
    <property type="match status" value="1"/>
</dbReference>
<sequence>MKAAIYFVPALLAAQGAPTPDGIAYFETHIRPLLAANCYGCHSSKLAKPMGGLLLDSRAGMLRGGKSGIPAIVPGKPEESILLGAVLGTNKDLRMPPGKTLAQAEIEHIAEWIRMGAPDPRTEAAPPPSSAYDWDKVKQHWAFRPIQDPHPPTVAAAEWNRSPIDAFIKAKLDEKGLTPQPRASRAALIRRATYDVTGLPPTTEETDAFLKDTSPKAFEKVVDRLLGSQQYGERWGRHWLDVVRYADTSGDNSDFPVPSMFRYRNWVIAAFNKDEPYNQFLREQLAGDILASKPGLADSNKEEWQAKIIATGYLANSRRFGSRIQEFHLTIDDTIDNLGKGILGLTVACARCHDHKFDPIPTSDYYALYGIFKSTNYPHAGTEIYPHTYGFAALNPQQAAELKRYETQLSGLDNRIEDIKANRIKFASDEEKRKAESENQDSLRRLTARYPYFAKAYAVSEGKAVNAKIMVRGEPATLGPEVPRGFLSILGGAKIPPEETGSGRLELADWITDPKNPLTARVIVNRIWHWHFGQGIVATPDDFGVRGEAPTHPELLDYLASRFLESGWSIKQLHRMILLSRTYQSASGNDAKNALKDPKNAYLWKFNRRRLDAEEIRDSLLALSGNLDPAPGGEPPFTPEMTWRYTQHQPFIAAEKDFATNKRSVYLMQQRIRRQPFLDLFDGADPNAVTGVRPLTTTALQALYTMNDPFFHEQADGLAVRVGMAYGTDAARLDYAFSLLFGRAPTPDELRDGRQFLAAARASLSATAVPEYKKNREALASLMRVLLSSNEFLTLD</sequence>
<evidence type="ECO:0000259" key="5">
    <source>
        <dbReference type="PROSITE" id="PS51007"/>
    </source>
</evidence>
<dbReference type="PANTHER" id="PTHR35889">
    <property type="entry name" value="CYCLOINULO-OLIGOSACCHARIDE FRUCTANOTRANSFERASE-RELATED"/>
    <property type="match status" value="1"/>
</dbReference>
<feature type="domain" description="Cytochrome c" evidence="5">
    <location>
        <begin position="17"/>
        <end position="117"/>
    </location>
</feature>
<dbReference type="GO" id="GO:0009055">
    <property type="term" value="F:electron transfer activity"/>
    <property type="evidence" value="ECO:0007669"/>
    <property type="project" value="InterPro"/>
</dbReference>
<dbReference type="OrthoDB" id="127107at2"/>
<dbReference type="AlphaFoldDB" id="Q01TA8"/>
<reference evidence="6" key="1">
    <citation type="submission" date="2006-10" db="EMBL/GenBank/DDBJ databases">
        <title>Complete sequence of Solibacter usitatus Ellin6076.</title>
        <authorList>
            <consortium name="US DOE Joint Genome Institute"/>
            <person name="Copeland A."/>
            <person name="Lucas S."/>
            <person name="Lapidus A."/>
            <person name="Barry K."/>
            <person name="Detter J.C."/>
            <person name="Glavina del Rio T."/>
            <person name="Hammon N."/>
            <person name="Israni S."/>
            <person name="Dalin E."/>
            <person name="Tice H."/>
            <person name="Pitluck S."/>
            <person name="Thompson L.S."/>
            <person name="Brettin T."/>
            <person name="Bruce D."/>
            <person name="Han C."/>
            <person name="Tapia R."/>
            <person name="Gilna P."/>
            <person name="Schmutz J."/>
            <person name="Larimer F."/>
            <person name="Land M."/>
            <person name="Hauser L."/>
            <person name="Kyrpides N."/>
            <person name="Mikhailova N."/>
            <person name="Janssen P.H."/>
            <person name="Kuske C.R."/>
            <person name="Richardson P."/>
        </authorList>
    </citation>
    <scope>NUCLEOTIDE SEQUENCE</scope>
    <source>
        <strain evidence="6">Ellin6076</strain>
    </source>
</reference>
<dbReference type="InterPro" id="IPR009056">
    <property type="entry name" value="Cyt_c-like_dom"/>
</dbReference>
<dbReference type="InterPro" id="IPR036909">
    <property type="entry name" value="Cyt_c-like_dom_sf"/>
</dbReference>
<evidence type="ECO:0000256" key="3">
    <source>
        <dbReference type="ARBA" id="ARBA00023004"/>
    </source>
</evidence>
<evidence type="ECO:0000256" key="1">
    <source>
        <dbReference type="ARBA" id="ARBA00022617"/>
    </source>
</evidence>
<evidence type="ECO:0000256" key="4">
    <source>
        <dbReference type="PROSITE-ProRule" id="PRU00433"/>
    </source>
</evidence>
<organism evidence="6">
    <name type="scientific">Solibacter usitatus (strain Ellin6076)</name>
    <dbReference type="NCBI Taxonomy" id="234267"/>
    <lineage>
        <taxon>Bacteria</taxon>
        <taxon>Pseudomonadati</taxon>
        <taxon>Acidobacteriota</taxon>
        <taxon>Terriglobia</taxon>
        <taxon>Bryobacterales</taxon>
        <taxon>Solibacteraceae</taxon>
        <taxon>Candidatus Solibacter</taxon>
    </lineage>
</organism>
<keyword evidence="2 4" id="KW-0479">Metal-binding</keyword>
<dbReference type="HOGENOM" id="CLU_005632_1_0_0"/>
<name>Q01TA8_SOLUE</name>
<dbReference type="EMBL" id="CP000473">
    <property type="protein sequence ID" value="ABJ87112.1"/>
    <property type="molecule type" value="Genomic_DNA"/>
</dbReference>
<gene>
    <name evidence="6" type="ordered locus">Acid_6186</name>
</gene>
<accession>Q01TA8</accession>
<dbReference type="KEGG" id="sus:Acid_6186"/>
<evidence type="ECO:0000256" key="2">
    <source>
        <dbReference type="ARBA" id="ARBA00022723"/>
    </source>
</evidence>
<dbReference type="GO" id="GO:0046872">
    <property type="term" value="F:metal ion binding"/>
    <property type="evidence" value="ECO:0007669"/>
    <property type="project" value="UniProtKB-KW"/>
</dbReference>
<dbReference type="PROSITE" id="PS51007">
    <property type="entry name" value="CYTC"/>
    <property type="match status" value="1"/>
</dbReference>
<protein>
    <recommendedName>
        <fullName evidence="5">Cytochrome c domain-containing protein</fullName>
    </recommendedName>
</protein>
<dbReference type="PANTHER" id="PTHR35889:SF3">
    <property type="entry name" value="F-BOX DOMAIN-CONTAINING PROTEIN"/>
    <property type="match status" value="1"/>
</dbReference>
<dbReference type="InterPro" id="IPR011429">
    <property type="entry name" value="Cyt_c_Planctomycete-type"/>
</dbReference>
<dbReference type="Pfam" id="PF07635">
    <property type="entry name" value="PSCyt1"/>
    <property type="match status" value="1"/>
</dbReference>
<dbReference type="InterPro" id="IPR022655">
    <property type="entry name" value="DUF1553"/>
</dbReference>
<evidence type="ECO:0000313" key="6">
    <source>
        <dbReference type="EMBL" id="ABJ87112.1"/>
    </source>
</evidence>
<keyword evidence="3 4" id="KW-0408">Iron</keyword>
<dbReference type="InParanoid" id="Q01TA8"/>
<keyword evidence="1 4" id="KW-0349">Heme</keyword>
<dbReference type="InterPro" id="IPR011444">
    <property type="entry name" value="DUF1549"/>
</dbReference>
<dbReference type="STRING" id="234267.Acid_6186"/>
<proteinExistence type="predicted"/>